<name>A0A3Q7FJG9_SOLLC</name>
<dbReference type="EnsemblPlants" id="Solyc03g078030.1.1">
    <property type="protein sequence ID" value="Solyc03g078030.1.1.1"/>
    <property type="gene ID" value="Solyc03g078030.1"/>
</dbReference>
<dbReference type="InParanoid" id="A0A3Q7FJG9"/>
<dbReference type="AlphaFoldDB" id="A0A3Q7FJG9"/>
<reference evidence="1" key="2">
    <citation type="submission" date="2019-01" db="UniProtKB">
        <authorList>
            <consortium name="EnsemblPlants"/>
        </authorList>
    </citation>
    <scope>IDENTIFICATION</scope>
    <source>
        <strain evidence="1">cv. Heinz 1706</strain>
    </source>
</reference>
<organism evidence="1">
    <name type="scientific">Solanum lycopersicum</name>
    <name type="common">Tomato</name>
    <name type="synonym">Lycopersicon esculentum</name>
    <dbReference type="NCBI Taxonomy" id="4081"/>
    <lineage>
        <taxon>Eukaryota</taxon>
        <taxon>Viridiplantae</taxon>
        <taxon>Streptophyta</taxon>
        <taxon>Embryophyta</taxon>
        <taxon>Tracheophyta</taxon>
        <taxon>Spermatophyta</taxon>
        <taxon>Magnoliopsida</taxon>
        <taxon>eudicotyledons</taxon>
        <taxon>Gunneridae</taxon>
        <taxon>Pentapetalae</taxon>
        <taxon>asterids</taxon>
        <taxon>lamiids</taxon>
        <taxon>Solanales</taxon>
        <taxon>Solanaceae</taxon>
        <taxon>Solanoideae</taxon>
        <taxon>Solaneae</taxon>
        <taxon>Solanum</taxon>
        <taxon>Solanum subgen. Lycopersicon</taxon>
    </lineage>
</organism>
<dbReference type="Proteomes" id="UP000004994">
    <property type="component" value="Chromosome 3"/>
</dbReference>
<dbReference type="Gramene" id="Solyc03g078030.1.1">
    <property type="protein sequence ID" value="Solyc03g078030.1.1.1"/>
    <property type="gene ID" value="Solyc03g078030.1"/>
</dbReference>
<dbReference type="PaxDb" id="4081-Solyc03g078030.1.1"/>
<keyword evidence="2" id="KW-1185">Reference proteome</keyword>
<protein>
    <submittedName>
        <fullName evidence="1">Uncharacterized protein</fullName>
    </submittedName>
</protein>
<evidence type="ECO:0000313" key="2">
    <source>
        <dbReference type="Proteomes" id="UP000004994"/>
    </source>
</evidence>
<sequence>MWGSNLGPQIPTHVRLPPDHRPMLCISVFNLLNIHRLDSILLSYKGVHLTNIN</sequence>
<accession>A0A3Q7FJG9</accession>
<evidence type="ECO:0000313" key="1">
    <source>
        <dbReference type="EnsemblPlants" id="Solyc03g078030.1.1.1"/>
    </source>
</evidence>
<reference evidence="1" key="1">
    <citation type="journal article" date="2012" name="Nature">
        <title>The tomato genome sequence provides insights into fleshy fruit evolution.</title>
        <authorList>
            <consortium name="Tomato Genome Consortium"/>
        </authorList>
    </citation>
    <scope>NUCLEOTIDE SEQUENCE [LARGE SCALE GENOMIC DNA]</scope>
    <source>
        <strain evidence="1">cv. Heinz 1706</strain>
    </source>
</reference>
<proteinExistence type="predicted"/>